<evidence type="ECO:0008006" key="4">
    <source>
        <dbReference type="Google" id="ProtNLM"/>
    </source>
</evidence>
<feature type="transmembrane region" description="Helical" evidence="1">
    <location>
        <begin position="179"/>
        <end position="201"/>
    </location>
</feature>
<dbReference type="RefSeq" id="WP_154377867.1">
    <property type="nucleotide sequence ID" value="NZ_WKJK01000007.1"/>
</dbReference>
<dbReference type="EMBL" id="WKJK01000007">
    <property type="protein sequence ID" value="MRW91463.1"/>
    <property type="molecule type" value="Genomic_DNA"/>
</dbReference>
<dbReference type="InterPro" id="IPR005625">
    <property type="entry name" value="PepSY-ass_TM"/>
</dbReference>
<evidence type="ECO:0000256" key="1">
    <source>
        <dbReference type="SAM" id="Phobius"/>
    </source>
</evidence>
<keyword evidence="1" id="KW-0812">Transmembrane</keyword>
<keyword evidence="1" id="KW-0472">Membrane</keyword>
<sequence>MKLLNVHRWISIAVVLVSLYLSVTGTLIQLVDLKGLLLGSSPYDENLQAMRGDLNGPGDYAMIGPADYLAAPLPADLDYPAMFGKALAATRAAAGDTPLRYLELRQDQGRLLAIAQLAQPVAVAPGEREPAYATLVLDVVSGQPLPGVQAPRHNMESQQSLRIVVKSLHRMTTFGNNALWINVVVGTGLMVLIVTGVWIYVKQYRSRAALGRKALFWKAQDWWRTLHRSISVACAVFLMVVTVSGLWLAVESLSFGYYISAQIAQAQASGRPPMMRRDAMQPLPDAQVAQMARMTIEAYRRNHPDVAPRALRLRVFANYAQGVVISGEGEARQLVYNADSGAPMLQTEAGYPDTGFPFGWQAHQWAKQVHNGSMIGISGRAMNLLAGLALFYLSLSGIVMYVKLWRRRAANGRKALVW</sequence>
<protein>
    <recommendedName>
        <fullName evidence="4">PepSY domain-containing protein</fullName>
    </recommendedName>
</protein>
<keyword evidence="3" id="KW-1185">Reference proteome</keyword>
<proteinExistence type="predicted"/>
<gene>
    <name evidence="2" type="ORF">GJ699_15835</name>
</gene>
<reference evidence="2 3" key="1">
    <citation type="submission" date="2019-11" db="EMBL/GenBank/DDBJ databases">
        <title>Novel species isolated from a subtropical stream in China.</title>
        <authorList>
            <person name="Lu H."/>
        </authorList>
    </citation>
    <scope>NUCLEOTIDE SEQUENCE [LARGE SCALE GENOMIC DNA]</scope>
    <source>
        <strain evidence="2 3">FT80W</strain>
    </source>
</reference>
<name>A0A6I2L0S9_9BURK</name>
<evidence type="ECO:0000313" key="2">
    <source>
        <dbReference type="EMBL" id="MRW91463.1"/>
    </source>
</evidence>
<feature type="transmembrane region" description="Helical" evidence="1">
    <location>
        <begin position="384"/>
        <end position="404"/>
    </location>
</feature>
<dbReference type="AlphaFoldDB" id="A0A6I2L0S9"/>
<accession>A0A6I2L0S9</accession>
<feature type="transmembrane region" description="Helical" evidence="1">
    <location>
        <begin position="12"/>
        <end position="31"/>
    </location>
</feature>
<dbReference type="PANTHER" id="PTHR34219">
    <property type="entry name" value="IRON-REGULATED INNER MEMBRANE PROTEIN-RELATED"/>
    <property type="match status" value="1"/>
</dbReference>
<comment type="caution">
    <text evidence="2">The sequence shown here is derived from an EMBL/GenBank/DDBJ whole genome shotgun (WGS) entry which is preliminary data.</text>
</comment>
<organism evidence="2 3">
    <name type="scientific">Duganella guangzhouensis</name>
    <dbReference type="NCBI Taxonomy" id="2666084"/>
    <lineage>
        <taxon>Bacteria</taxon>
        <taxon>Pseudomonadati</taxon>
        <taxon>Pseudomonadota</taxon>
        <taxon>Betaproteobacteria</taxon>
        <taxon>Burkholderiales</taxon>
        <taxon>Oxalobacteraceae</taxon>
        <taxon>Telluria group</taxon>
        <taxon>Duganella</taxon>
    </lineage>
</organism>
<keyword evidence="1" id="KW-1133">Transmembrane helix</keyword>
<evidence type="ECO:0000313" key="3">
    <source>
        <dbReference type="Proteomes" id="UP000433309"/>
    </source>
</evidence>
<feature type="transmembrane region" description="Helical" evidence="1">
    <location>
        <begin position="230"/>
        <end position="250"/>
    </location>
</feature>
<dbReference type="Proteomes" id="UP000433309">
    <property type="component" value="Unassembled WGS sequence"/>
</dbReference>
<dbReference type="Pfam" id="PF03929">
    <property type="entry name" value="PepSY_TM"/>
    <property type="match status" value="1"/>
</dbReference>